<gene>
    <name evidence="2" type="ORF">CAPTEDRAFT_204860</name>
</gene>
<organism evidence="2">
    <name type="scientific">Capitella teleta</name>
    <name type="common">Polychaete worm</name>
    <dbReference type="NCBI Taxonomy" id="283909"/>
    <lineage>
        <taxon>Eukaryota</taxon>
        <taxon>Metazoa</taxon>
        <taxon>Spiralia</taxon>
        <taxon>Lophotrochozoa</taxon>
        <taxon>Annelida</taxon>
        <taxon>Polychaeta</taxon>
        <taxon>Sedentaria</taxon>
        <taxon>Scolecida</taxon>
        <taxon>Capitellidae</taxon>
        <taxon>Capitella</taxon>
    </lineage>
</organism>
<protein>
    <submittedName>
        <fullName evidence="2 3">Uncharacterized protein</fullName>
    </submittedName>
</protein>
<name>R7TUK7_CAPTE</name>
<keyword evidence="1" id="KW-1133">Transmembrane helix</keyword>
<sequence length="259" mass="29369">MTRLCPACGAKTMLKNPKWKHHVGPIPMQRITSQVELRKAWSEQRKTLCTKAFELTAQCREAFLLYRDTNRKTSESSVYTNYDELWEANCGDGLKTGMSANRQDQLSKEEPHFPSPYKSGRGDCNFIASSLPSSTEQEDQLSQAPPLLSKKPVIRKPLNRKRAQLTKIPKGTTLCSSVKQFTLPIGTTQDTDSGLVANRVKLGPTRSALSGQRKTLILNHSFVVPSAQENDTLFFLAFLHFLQVYLLQITFTYIFYHMY</sequence>
<feature type="transmembrane region" description="Helical" evidence="1">
    <location>
        <begin position="233"/>
        <end position="256"/>
    </location>
</feature>
<dbReference type="EMBL" id="KB308591">
    <property type="protein sequence ID" value="ELT97344.1"/>
    <property type="molecule type" value="Genomic_DNA"/>
</dbReference>
<proteinExistence type="predicted"/>
<reference evidence="2 4" key="2">
    <citation type="journal article" date="2013" name="Nature">
        <title>Insights into bilaterian evolution from three spiralian genomes.</title>
        <authorList>
            <person name="Simakov O."/>
            <person name="Marletaz F."/>
            <person name="Cho S.J."/>
            <person name="Edsinger-Gonzales E."/>
            <person name="Havlak P."/>
            <person name="Hellsten U."/>
            <person name="Kuo D.H."/>
            <person name="Larsson T."/>
            <person name="Lv J."/>
            <person name="Arendt D."/>
            <person name="Savage R."/>
            <person name="Osoegawa K."/>
            <person name="de Jong P."/>
            <person name="Grimwood J."/>
            <person name="Chapman J.A."/>
            <person name="Shapiro H."/>
            <person name="Aerts A."/>
            <person name="Otillar R.P."/>
            <person name="Terry A.Y."/>
            <person name="Boore J.L."/>
            <person name="Grigoriev I.V."/>
            <person name="Lindberg D.R."/>
            <person name="Seaver E.C."/>
            <person name="Weisblat D.A."/>
            <person name="Putnam N.H."/>
            <person name="Rokhsar D.S."/>
        </authorList>
    </citation>
    <scope>NUCLEOTIDE SEQUENCE</scope>
    <source>
        <strain evidence="2 4">I ESC-2004</strain>
    </source>
</reference>
<keyword evidence="4" id="KW-1185">Reference proteome</keyword>
<dbReference type="AlphaFoldDB" id="R7TUK7"/>
<evidence type="ECO:0000313" key="3">
    <source>
        <dbReference type="EnsemblMetazoa" id="CapteP204860"/>
    </source>
</evidence>
<dbReference type="EnsemblMetazoa" id="CapteT204860">
    <property type="protein sequence ID" value="CapteP204860"/>
    <property type="gene ID" value="CapteG204860"/>
</dbReference>
<keyword evidence="1" id="KW-0472">Membrane</keyword>
<dbReference type="HOGENOM" id="CLU_1074585_0_0_1"/>
<dbReference type="Proteomes" id="UP000014760">
    <property type="component" value="Unassembled WGS sequence"/>
</dbReference>
<evidence type="ECO:0000256" key="1">
    <source>
        <dbReference type="SAM" id="Phobius"/>
    </source>
</evidence>
<evidence type="ECO:0000313" key="2">
    <source>
        <dbReference type="EMBL" id="ELT97344.1"/>
    </source>
</evidence>
<reference evidence="4" key="1">
    <citation type="submission" date="2012-12" db="EMBL/GenBank/DDBJ databases">
        <authorList>
            <person name="Hellsten U."/>
            <person name="Grimwood J."/>
            <person name="Chapman J.A."/>
            <person name="Shapiro H."/>
            <person name="Aerts A."/>
            <person name="Otillar R.P."/>
            <person name="Terry A.Y."/>
            <person name="Boore J.L."/>
            <person name="Simakov O."/>
            <person name="Marletaz F."/>
            <person name="Cho S.-J."/>
            <person name="Edsinger-Gonzales E."/>
            <person name="Havlak P."/>
            <person name="Kuo D.-H."/>
            <person name="Larsson T."/>
            <person name="Lv J."/>
            <person name="Arendt D."/>
            <person name="Savage R."/>
            <person name="Osoegawa K."/>
            <person name="de Jong P."/>
            <person name="Lindberg D.R."/>
            <person name="Seaver E.C."/>
            <person name="Weisblat D.A."/>
            <person name="Putnam N.H."/>
            <person name="Grigoriev I.V."/>
            <person name="Rokhsar D.S."/>
        </authorList>
    </citation>
    <scope>NUCLEOTIDE SEQUENCE</scope>
    <source>
        <strain evidence="4">I ESC-2004</strain>
    </source>
</reference>
<keyword evidence="1" id="KW-0812">Transmembrane</keyword>
<evidence type="ECO:0000313" key="4">
    <source>
        <dbReference type="Proteomes" id="UP000014760"/>
    </source>
</evidence>
<dbReference type="EMBL" id="AMQN01010956">
    <property type="status" value="NOT_ANNOTATED_CDS"/>
    <property type="molecule type" value="Genomic_DNA"/>
</dbReference>
<accession>R7TUK7</accession>
<reference evidence="3" key="3">
    <citation type="submission" date="2015-06" db="UniProtKB">
        <authorList>
            <consortium name="EnsemblMetazoa"/>
        </authorList>
    </citation>
    <scope>IDENTIFICATION</scope>
</reference>